<dbReference type="RefSeq" id="WP_258119734.1">
    <property type="nucleotide sequence ID" value="NZ_CP062229.1"/>
</dbReference>
<organism evidence="1 2">
    <name type="scientific">Mesorhizobium onobrychidis</name>
    <dbReference type="NCBI Taxonomy" id="2775404"/>
    <lineage>
        <taxon>Bacteria</taxon>
        <taxon>Pseudomonadati</taxon>
        <taxon>Pseudomonadota</taxon>
        <taxon>Alphaproteobacteria</taxon>
        <taxon>Hyphomicrobiales</taxon>
        <taxon>Phyllobacteriaceae</taxon>
        <taxon>Mesorhizobium</taxon>
    </lineage>
</organism>
<reference evidence="1" key="1">
    <citation type="submission" date="2020-09" db="EMBL/GenBank/DDBJ databases">
        <title>Rhizobia associated with sainfoin plants.</title>
        <authorList>
            <person name="Asharfi S."/>
            <person name="Kuzmanovic N."/>
            <person name="Bunk B."/>
            <person name="Sproeer C."/>
            <person name="Becker M."/>
            <person name="Thuenen T."/>
        </authorList>
    </citation>
    <scope>NUCLEOTIDE SEQUENCE</scope>
    <source>
        <strain evidence="1">OM4</strain>
    </source>
</reference>
<gene>
    <name evidence="1" type="ORF">IHQ72_31780</name>
</gene>
<keyword evidence="2" id="KW-1185">Reference proteome</keyword>
<dbReference type="Proteomes" id="UP001058098">
    <property type="component" value="Chromosome"/>
</dbReference>
<accession>A0ABY5QV75</accession>
<sequence>MNDHDEPDEGEEKHFRICPWCGQRMDMRDLAQTMHDGHRVIATAGRELMGTIALPSDYSSGI</sequence>
<name>A0ABY5QV75_9HYPH</name>
<proteinExistence type="predicted"/>
<evidence type="ECO:0000313" key="2">
    <source>
        <dbReference type="Proteomes" id="UP001058098"/>
    </source>
</evidence>
<dbReference type="EMBL" id="CP062229">
    <property type="protein sequence ID" value="UVC15111.1"/>
    <property type="molecule type" value="Genomic_DNA"/>
</dbReference>
<evidence type="ECO:0000313" key="1">
    <source>
        <dbReference type="EMBL" id="UVC15111.1"/>
    </source>
</evidence>
<protein>
    <submittedName>
        <fullName evidence="1">Uncharacterized protein</fullName>
    </submittedName>
</protein>